<dbReference type="InterPro" id="IPR051533">
    <property type="entry name" value="WaaL-like"/>
</dbReference>
<feature type="transmembrane region" description="Helical" evidence="5">
    <location>
        <begin position="395"/>
        <end position="413"/>
    </location>
</feature>
<feature type="transmembrane region" description="Helical" evidence="5">
    <location>
        <begin position="84"/>
        <end position="104"/>
    </location>
</feature>
<feature type="domain" description="O-antigen ligase-related" evidence="6">
    <location>
        <begin position="222"/>
        <end position="350"/>
    </location>
</feature>
<evidence type="ECO:0000313" key="8">
    <source>
        <dbReference type="Proteomes" id="UP000636949"/>
    </source>
</evidence>
<keyword evidence="3 5" id="KW-1133">Transmembrane helix</keyword>
<feature type="transmembrane region" description="Helical" evidence="5">
    <location>
        <begin position="239"/>
        <end position="257"/>
    </location>
</feature>
<evidence type="ECO:0000256" key="3">
    <source>
        <dbReference type="ARBA" id="ARBA00022989"/>
    </source>
</evidence>
<feature type="transmembrane region" description="Helical" evidence="5">
    <location>
        <begin position="214"/>
        <end position="232"/>
    </location>
</feature>
<evidence type="ECO:0000313" key="7">
    <source>
        <dbReference type="EMBL" id="GGG02762.1"/>
    </source>
</evidence>
<keyword evidence="8" id="KW-1185">Reference proteome</keyword>
<feature type="transmembrane region" description="Helical" evidence="5">
    <location>
        <begin position="113"/>
        <end position="131"/>
    </location>
</feature>
<dbReference type="GO" id="GO:0016020">
    <property type="term" value="C:membrane"/>
    <property type="evidence" value="ECO:0007669"/>
    <property type="project" value="UniProtKB-SubCell"/>
</dbReference>
<evidence type="ECO:0000256" key="1">
    <source>
        <dbReference type="ARBA" id="ARBA00004141"/>
    </source>
</evidence>
<feature type="transmembrane region" description="Helical" evidence="5">
    <location>
        <begin position="137"/>
        <end position="166"/>
    </location>
</feature>
<feature type="transmembrane region" description="Helical" evidence="5">
    <location>
        <begin position="332"/>
        <end position="358"/>
    </location>
</feature>
<dbReference type="EMBL" id="BMJS01000025">
    <property type="protein sequence ID" value="GGG02762.1"/>
    <property type="molecule type" value="Genomic_DNA"/>
</dbReference>
<feature type="transmembrane region" description="Helical" evidence="5">
    <location>
        <begin position="370"/>
        <end position="389"/>
    </location>
</feature>
<name>A0A8J3E9N6_9GAMM</name>
<dbReference type="Proteomes" id="UP000636949">
    <property type="component" value="Unassembled WGS sequence"/>
</dbReference>
<proteinExistence type="predicted"/>
<feature type="transmembrane region" description="Helical" evidence="5">
    <location>
        <begin position="263"/>
        <end position="284"/>
    </location>
</feature>
<keyword evidence="2 5" id="KW-0812">Transmembrane</keyword>
<evidence type="ECO:0000256" key="2">
    <source>
        <dbReference type="ARBA" id="ARBA00022692"/>
    </source>
</evidence>
<gene>
    <name evidence="7" type="ORF">GCM10010995_20190</name>
</gene>
<keyword evidence="4 5" id="KW-0472">Membrane</keyword>
<feature type="transmembrane region" description="Helical" evidence="5">
    <location>
        <begin position="190"/>
        <end position="208"/>
    </location>
</feature>
<dbReference type="PANTHER" id="PTHR37422">
    <property type="entry name" value="TEICHURONIC ACID BIOSYNTHESIS PROTEIN TUAE"/>
    <property type="match status" value="1"/>
</dbReference>
<evidence type="ECO:0000259" key="6">
    <source>
        <dbReference type="Pfam" id="PF04932"/>
    </source>
</evidence>
<dbReference type="InterPro" id="IPR007016">
    <property type="entry name" value="O-antigen_ligase-rel_domated"/>
</dbReference>
<evidence type="ECO:0000256" key="4">
    <source>
        <dbReference type="ARBA" id="ARBA00023136"/>
    </source>
</evidence>
<feature type="transmembrane region" description="Helical" evidence="5">
    <location>
        <begin position="433"/>
        <end position="453"/>
    </location>
</feature>
<comment type="subcellular location">
    <subcellularLocation>
        <location evidence="1">Membrane</location>
        <topology evidence="1">Multi-pass membrane protein</topology>
    </subcellularLocation>
</comment>
<comment type="caution">
    <text evidence="7">The sequence shown here is derived from an EMBL/GenBank/DDBJ whole genome shotgun (WGS) entry which is preliminary data.</text>
</comment>
<reference evidence="7" key="2">
    <citation type="submission" date="2020-09" db="EMBL/GenBank/DDBJ databases">
        <authorList>
            <person name="Sun Q."/>
            <person name="Zhou Y."/>
        </authorList>
    </citation>
    <scope>NUCLEOTIDE SEQUENCE</scope>
    <source>
        <strain evidence="7">CGMCC 1.15758</strain>
    </source>
</reference>
<dbReference type="RefSeq" id="WP_117003307.1">
    <property type="nucleotide sequence ID" value="NZ_BMJS01000025.1"/>
</dbReference>
<protein>
    <submittedName>
        <fullName evidence="7">Type IV pili glycosylation protein</fullName>
    </submittedName>
</protein>
<dbReference type="AlphaFoldDB" id="A0A8J3E9N6"/>
<feature type="transmembrane region" description="Helical" evidence="5">
    <location>
        <begin position="46"/>
        <end position="64"/>
    </location>
</feature>
<reference evidence="7" key="1">
    <citation type="journal article" date="2014" name="Int. J. Syst. Evol. Microbiol.">
        <title>Complete genome sequence of Corynebacterium casei LMG S-19264T (=DSM 44701T), isolated from a smear-ripened cheese.</title>
        <authorList>
            <consortium name="US DOE Joint Genome Institute (JGI-PGF)"/>
            <person name="Walter F."/>
            <person name="Albersmeier A."/>
            <person name="Kalinowski J."/>
            <person name="Ruckert C."/>
        </authorList>
    </citation>
    <scope>NUCLEOTIDE SEQUENCE</scope>
    <source>
        <strain evidence="7">CGMCC 1.15758</strain>
    </source>
</reference>
<feature type="transmembrane region" description="Helical" evidence="5">
    <location>
        <begin position="15"/>
        <end position="34"/>
    </location>
</feature>
<dbReference type="OrthoDB" id="5605697at2"/>
<dbReference type="PANTHER" id="PTHR37422:SF13">
    <property type="entry name" value="LIPOPOLYSACCHARIDE BIOSYNTHESIS PROTEIN PA4999-RELATED"/>
    <property type="match status" value="1"/>
</dbReference>
<sequence length="457" mass="51998">MLNKKFLSSNNTEHFIYGVMLIGLILVFWSPIGMMKISMENTLMLYVWRGITALFCWIVVLILFTASRDARNGILATFNALSTWIKSLIILFFCIGIISASLAFHPATAFKGISIDITLLLSVLFLAHYFSRFPDHVRWLIGVVIICAISYLFVLILNVLLAHFYFPPKIAQFNFPEFFLRQFNFANPRFFDHFATWFLPILCLPLLSHNYSRAFKVLSLIAMASLWFVVIAHSSRALILEYIVITLVLGILNHKILIRFLGWQVLAVIIGALLFYIIHNIVGGETVLARNIFANQDRWSLWAKSLALAAHYPLLGVGELNALYYLKDYPHNIILTIACQWGVIGLMCFLLVGLRAFRRACEYMPSHKQSALYFVAFASVLAGMTHALVSNLFKLQLSQFSLVFAMGLLLSFIPELMKNNQGIQNSTQKKCHLLVMALCFVLIILLFILPFLYQTAI</sequence>
<dbReference type="Pfam" id="PF04932">
    <property type="entry name" value="Wzy_C"/>
    <property type="match status" value="1"/>
</dbReference>
<evidence type="ECO:0000256" key="5">
    <source>
        <dbReference type="SAM" id="Phobius"/>
    </source>
</evidence>
<accession>A0A8J3E9N6</accession>
<organism evidence="7 8">
    <name type="scientific">Cysteiniphilum litorale</name>
    <dbReference type="NCBI Taxonomy" id="2056700"/>
    <lineage>
        <taxon>Bacteria</taxon>
        <taxon>Pseudomonadati</taxon>
        <taxon>Pseudomonadota</taxon>
        <taxon>Gammaproteobacteria</taxon>
        <taxon>Thiotrichales</taxon>
        <taxon>Fastidiosibacteraceae</taxon>
        <taxon>Cysteiniphilum</taxon>
    </lineage>
</organism>